<dbReference type="OrthoDB" id="3266451at2759"/>
<protein>
    <submittedName>
        <fullName evidence="1">Uncharacterized protein</fullName>
    </submittedName>
</protein>
<sequence>MRALVHDALTLEPLARPFEPPSSNSEFILSASQKMTNRTLLCKNCRQSVVKPRVNVHDTSTLELYTNLRTQYGPSALELNPPDINDILFQCDRDLEDYEYLVAQLSRILEQKKRLEQYRNALSSLRSPIRKLPTETLASIFDYACDQNIFQAFPWDEDSEDPPTTISLPMEFLPASSISSTCSRFHEVAISTASLWSRLKLEISSHDDDESENPAMSKMLELYLRRSKSFSLEIGLYVGGDVWNRESTHAFTPLLQQCRRWKTFEYRGHLTIDMFIQNEEEFDLLEKIKMGNGESLDIFERAPKLRELDIEQIGSDCSRFPWHQLTYLDIYGDDNSLVQIKDICPNLTALSLWEDGNDFITTPVIPCTGPFTRLNSLEVNVLPDSGDTIGLLDHIFSSFTCPSLLKLQIDTKADFSPDQAWRPWPKCTFNAFMSRSSCKITELSLMGVGISTADVISVLYLLTSLQDLSIDDWDLPRNWNPITSELMVGLHVSGLGRLLTTGKPSTCIVPRLRHISFTFSGTAFDDAAFISMILSRRLPNPDEAAKVEVDCLRSVVLKFTTRRVDMRDYQPLWDLEQKGMMVVVT</sequence>
<accession>A0A6A4HQB1</accession>
<dbReference type="Gene3D" id="3.80.10.10">
    <property type="entry name" value="Ribonuclease Inhibitor"/>
    <property type="match status" value="1"/>
</dbReference>
<organism evidence="1 2">
    <name type="scientific">Gymnopus androsaceus JB14</name>
    <dbReference type="NCBI Taxonomy" id="1447944"/>
    <lineage>
        <taxon>Eukaryota</taxon>
        <taxon>Fungi</taxon>
        <taxon>Dikarya</taxon>
        <taxon>Basidiomycota</taxon>
        <taxon>Agaricomycotina</taxon>
        <taxon>Agaricomycetes</taxon>
        <taxon>Agaricomycetidae</taxon>
        <taxon>Agaricales</taxon>
        <taxon>Marasmiineae</taxon>
        <taxon>Omphalotaceae</taxon>
        <taxon>Gymnopus</taxon>
    </lineage>
</organism>
<dbReference type="InterPro" id="IPR032675">
    <property type="entry name" value="LRR_dom_sf"/>
</dbReference>
<keyword evidence="2" id="KW-1185">Reference proteome</keyword>
<dbReference type="AlphaFoldDB" id="A0A6A4HQB1"/>
<reference evidence="1" key="1">
    <citation type="journal article" date="2019" name="Environ. Microbiol.">
        <title>Fungal ecological strategies reflected in gene transcription - a case study of two litter decomposers.</title>
        <authorList>
            <person name="Barbi F."/>
            <person name="Kohler A."/>
            <person name="Barry K."/>
            <person name="Baskaran P."/>
            <person name="Daum C."/>
            <person name="Fauchery L."/>
            <person name="Ihrmark K."/>
            <person name="Kuo A."/>
            <person name="LaButti K."/>
            <person name="Lipzen A."/>
            <person name="Morin E."/>
            <person name="Grigoriev I.V."/>
            <person name="Henrissat B."/>
            <person name="Lindahl B."/>
            <person name="Martin F."/>
        </authorList>
    </citation>
    <scope>NUCLEOTIDE SEQUENCE</scope>
    <source>
        <strain evidence="1">JB14</strain>
    </source>
</reference>
<evidence type="ECO:0000313" key="1">
    <source>
        <dbReference type="EMBL" id="KAE9398975.1"/>
    </source>
</evidence>
<gene>
    <name evidence="1" type="ORF">BT96DRAFT_976137</name>
</gene>
<evidence type="ECO:0000313" key="2">
    <source>
        <dbReference type="Proteomes" id="UP000799118"/>
    </source>
</evidence>
<proteinExistence type="predicted"/>
<name>A0A6A4HQB1_9AGAR</name>
<dbReference type="SUPFAM" id="SSF52047">
    <property type="entry name" value="RNI-like"/>
    <property type="match status" value="1"/>
</dbReference>
<dbReference type="EMBL" id="ML769475">
    <property type="protein sequence ID" value="KAE9398975.1"/>
    <property type="molecule type" value="Genomic_DNA"/>
</dbReference>
<dbReference type="Proteomes" id="UP000799118">
    <property type="component" value="Unassembled WGS sequence"/>
</dbReference>